<organism evidence="2 3">
    <name type="scientific">Umbelopsis vinacea</name>
    <dbReference type="NCBI Taxonomy" id="44442"/>
    <lineage>
        <taxon>Eukaryota</taxon>
        <taxon>Fungi</taxon>
        <taxon>Fungi incertae sedis</taxon>
        <taxon>Mucoromycota</taxon>
        <taxon>Mucoromycotina</taxon>
        <taxon>Umbelopsidomycetes</taxon>
        <taxon>Umbelopsidales</taxon>
        <taxon>Umbelopsidaceae</taxon>
        <taxon>Umbelopsis</taxon>
    </lineage>
</organism>
<sequence>MASEKACCTIPPVVSNYQAIGELDNFGDLPVYRVGQKSEKVIMVIYDVFGLHNNTKQFCDVLSKHSGKQVIMPDFFRGKVLTEADLGDRAAIMEWLGRVGTYEVVAPQVEQIKEKLTSEGVTSMSVVGFCWGAKIAIQLSGNDSYYKSTCLIHPSRLEVKDAESALAPLLMITSIEESNLSEFMDIMYKKPFGDKCKHVHFDDVHHGFAAARGNWDEGTVDRKRATEAIKLTVEYFDANL</sequence>
<evidence type="ECO:0000313" key="3">
    <source>
        <dbReference type="Proteomes" id="UP000612746"/>
    </source>
</evidence>
<evidence type="ECO:0000313" key="2">
    <source>
        <dbReference type="EMBL" id="KAG2177412.1"/>
    </source>
</evidence>
<gene>
    <name evidence="2" type="ORF">INT44_007923</name>
</gene>
<comment type="caution">
    <text evidence="2">The sequence shown here is derived from an EMBL/GenBank/DDBJ whole genome shotgun (WGS) entry which is preliminary data.</text>
</comment>
<reference evidence="2" key="1">
    <citation type="submission" date="2020-12" db="EMBL/GenBank/DDBJ databases">
        <title>Metabolic potential, ecology and presence of endohyphal bacteria is reflected in genomic diversity of Mucoromycotina.</title>
        <authorList>
            <person name="Muszewska A."/>
            <person name="Okrasinska A."/>
            <person name="Steczkiewicz K."/>
            <person name="Drgas O."/>
            <person name="Orlowska M."/>
            <person name="Perlinska-Lenart U."/>
            <person name="Aleksandrzak-Piekarczyk T."/>
            <person name="Szatraj K."/>
            <person name="Zielenkiewicz U."/>
            <person name="Pilsyk S."/>
            <person name="Malc E."/>
            <person name="Mieczkowski P."/>
            <person name="Kruszewska J.S."/>
            <person name="Biernat P."/>
            <person name="Pawlowska J."/>
        </authorList>
    </citation>
    <scope>NUCLEOTIDE SEQUENCE</scope>
    <source>
        <strain evidence="2">WA0000051536</strain>
    </source>
</reference>
<feature type="domain" description="Dienelactone hydrolase" evidence="1">
    <location>
        <begin position="37"/>
        <end position="238"/>
    </location>
</feature>
<dbReference type="InterPro" id="IPR029058">
    <property type="entry name" value="AB_hydrolase_fold"/>
</dbReference>
<name>A0A8H7UDC5_9FUNG</name>
<dbReference type="EMBL" id="JAEPRA010000012">
    <property type="protein sequence ID" value="KAG2177412.1"/>
    <property type="molecule type" value="Genomic_DNA"/>
</dbReference>
<accession>A0A8H7UDC5</accession>
<dbReference type="PANTHER" id="PTHR47668">
    <property type="entry name" value="DIENELACTONE HYDROLASE FAMILY PROTEIN (AFU_ORTHOLOGUE AFUA_6G01940)"/>
    <property type="match status" value="1"/>
</dbReference>
<dbReference type="OrthoDB" id="17560at2759"/>
<dbReference type="AlphaFoldDB" id="A0A8H7UDC5"/>
<dbReference type="GO" id="GO:0016787">
    <property type="term" value="F:hydrolase activity"/>
    <property type="evidence" value="ECO:0007669"/>
    <property type="project" value="InterPro"/>
</dbReference>
<protein>
    <recommendedName>
        <fullName evidence="1">Dienelactone hydrolase domain-containing protein</fullName>
    </recommendedName>
</protein>
<dbReference type="PANTHER" id="PTHR47668:SF1">
    <property type="entry name" value="DIENELACTONE HYDROLASE DOMAIN-CONTAINING PROTEIN-RELATED"/>
    <property type="match status" value="1"/>
</dbReference>
<dbReference type="Proteomes" id="UP000612746">
    <property type="component" value="Unassembled WGS sequence"/>
</dbReference>
<proteinExistence type="predicted"/>
<keyword evidence="3" id="KW-1185">Reference proteome</keyword>
<evidence type="ECO:0000259" key="1">
    <source>
        <dbReference type="Pfam" id="PF01738"/>
    </source>
</evidence>
<dbReference type="InterPro" id="IPR002925">
    <property type="entry name" value="Dienelactn_hydro"/>
</dbReference>
<dbReference type="Pfam" id="PF01738">
    <property type="entry name" value="DLH"/>
    <property type="match status" value="1"/>
</dbReference>
<dbReference type="SUPFAM" id="SSF53474">
    <property type="entry name" value="alpha/beta-Hydrolases"/>
    <property type="match status" value="1"/>
</dbReference>
<dbReference type="Gene3D" id="3.40.50.1820">
    <property type="entry name" value="alpha/beta hydrolase"/>
    <property type="match status" value="1"/>
</dbReference>